<feature type="compositionally biased region" description="Low complexity" evidence="2">
    <location>
        <begin position="399"/>
        <end position="410"/>
    </location>
</feature>
<feature type="region of interest" description="Disordered" evidence="2">
    <location>
        <begin position="384"/>
        <end position="415"/>
    </location>
</feature>
<proteinExistence type="inferred from homology"/>
<dbReference type="PANTHER" id="PTHR11895:SF7">
    <property type="entry name" value="GLUTAMYL-TRNA(GLN) AMIDOTRANSFERASE SUBUNIT A, MITOCHONDRIAL"/>
    <property type="match status" value="1"/>
</dbReference>
<evidence type="ECO:0000313" key="5">
    <source>
        <dbReference type="Proteomes" id="UP000319771"/>
    </source>
</evidence>
<dbReference type="GO" id="GO:0003824">
    <property type="term" value="F:catalytic activity"/>
    <property type="evidence" value="ECO:0007669"/>
    <property type="project" value="InterPro"/>
</dbReference>
<dbReference type="AlphaFoldDB" id="A0A538U2W7"/>
<evidence type="ECO:0000313" key="4">
    <source>
        <dbReference type="EMBL" id="TMQ70171.1"/>
    </source>
</evidence>
<dbReference type="InterPro" id="IPR023631">
    <property type="entry name" value="Amidase_dom"/>
</dbReference>
<dbReference type="Gene3D" id="3.90.1300.10">
    <property type="entry name" value="Amidase signature (AS) domain"/>
    <property type="match status" value="1"/>
</dbReference>
<dbReference type="InterPro" id="IPR036928">
    <property type="entry name" value="AS_sf"/>
</dbReference>
<comment type="similarity">
    <text evidence="1">Belongs to the amidase family.</text>
</comment>
<protein>
    <submittedName>
        <fullName evidence="4">Amidase</fullName>
    </submittedName>
</protein>
<gene>
    <name evidence="4" type="ORF">E6K81_13235</name>
</gene>
<evidence type="ECO:0000256" key="1">
    <source>
        <dbReference type="ARBA" id="ARBA00009199"/>
    </source>
</evidence>
<feature type="compositionally biased region" description="Basic and acidic residues" evidence="2">
    <location>
        <begin position="387"/>
        <end position="397"/>
    </location>
</feature>
<feature type="domain" description="Amidase" evidence="3">
    <location>
        <begin position="32"/>
        <end position="387"/>
    </location>
</feature>
<evidence type="ECO:0000256" key="2">
    <source>
        <dbReference type="SAM" id="MobiDB-lite"/>
    </source>
</evidence>
<dbReference type="PANTHER" id="PTHR11895">
    <property type="entry name" value="TRANSAMIDASE"/>
    <property type="match status" value="1"/>
</dbReference>
<name>A0A538U2W7_UNCEI</name>
<dbReference type="Proteomes" id="UP000319771">
    <property type="component" value="Unassembled WGS sequence"/>
</dbReference>
<dbReference type="Pfam" id="PF01425">
    <property type="entry name" value="Amidase"/>
    <property type="match status" value="1"/>
</dbReference>
<comment type="caution">
    <text evidence="4">The sequence shown here is derived from an EMBL/GenBank/DDBJ whole genome shotgun (WGS) entry which is preliminary data.</text>
</comment>
<dbReference type="InterPro" id="IPR000120">
    <property type="entry name" value="Amidase"/>
</dbReference>
<sequence>MIDDATYFLPVRVLAARIQAKKLSPVEFATGCLDRLEKLGPRYNAVVTVMRASALAEARMAEQEIAAGKVRGLLHGIPYGVKDLVATKNAPTTWGAAPYQDQKFDHDATVVERLRAAGAVLCAKLAMVELAGGMGYNHADASFTGPGLTPWNTKFWSGGSSSGPGAAVAAGLVPFAIGSETSGSILTPSSYCGVTGLRPTYGLISRHGAMALCWTLDKLGPMGRSADDCAIVLSAAAGRDESDETSSPRGFAYPRRAGVPARRLRIAVPKGVVEKVQPEVRANFEKSIDALKDVITVGRDVEWPDLPWGPAVSAIVGAEGAAAFIDLIESGRVSELKCPKDRSGGYAGTLIPAVDYLQAMRLRRPMKQAMAKLFSQFDAVASPTRGTVERPAADRGRQPVRAAGAGPAQRAGRERAAHLDRLHGAALLRGHAGGARQRLSVAHDLASEAAAGGMRLGSTQEVGR</sequence>
<dbReference type="SUPFAM" id="SSF75304">
    <property type="entry name" value="Amidase signature (AS) enzymes"/>
    <property type="match status" value="1"/>
</dbReference>
<reference evidence="4 5" key="1">
    <citation type="journal article" date="2019" name="Nat. Microbiol.">
        <title>Mediterranean grassland soil C-N compound turnover is dependent on rainfall and depth, and is mediated by genomically divergent microorganisms.</title>
        <authorList>
            <person name="Diamond S."/>
            <person name="Andeer P.F."/>
            <person name="Li Z."/>
            <person name="Crits-Christoph A."/>
            <person name="Burstein D."/>
            <person name="Anantharaman K."/>
            <person name="Lane K.R."/>
            <person name="Thomas B.C."/>
            <person name="Pan C."/>
            <person name="Northen T.R."/>
            <person name="Banfield J.F."/>
        </authorList>
    </citation>
    <scope>NUCLEOTIDE SEQUENCE [LARGE SCALE GENOMIC DNA]</scope>
    <source>
        <strain evidence="4">WS_11</strain>
    </source>
</reference>
<organism evidence="4 5">
    <name type="scientific">Eiseniibacteriota bacterium</name>
    <dbReference type="NCBI Taxonomy" id="2212470"/>
    <lineage>
        <taxon>Bacteria</taxon>
        <taxon>Candidatus Eiseniibacteriota</taxon>
    </lineage>
</organism>
<evidence type="ECO:0000259" key="3">
    <source>
        <dbReference type="Pfam" id="PF01425"/>
    </source>
</evidence>
<accession>A0A538U2W7</accession>
<dbReference type="EMBL" id="VBPB01000244">
    <property type="protein sequence ID" value="TMQ70171.1"/>
    <property type="molecule type" value="Genomic_DNA"/>
</dbReference>